<name>A0A7T5VDB8_9BACT</name>
<keyword evidence="2" id="KW-0378">Hydrolase</keyword>
<proteinExistence type="predicted"/>
<protein>
    <submittedName>
        <fullName evidence="2">HNH endonuclease</fullName>
    </submittedName>
</protein>
<accession>A0A7T5VDB8</accession>
<organism evidence="2 3">
    <name type="scientific">Desulfobulbus oligotrophicus</name>
    <dbReference type="NCBI Taxonomy" id="1909699"/>
    <lineage>
        <taxon>Bacteria</taxon>
        <taxon>Pseudomonadati</taxon>
        <taxon>Thermodesulfobacteriota</taxon>
        <taxon>Desulfobulbia</taxon>
        <taxon>Desulfobulbales</taxon>
        <taxon>Desulfobulbaceae</taxon>
        <taxon>Desulfobulbus</taxon>
    </lineage>
</organism>
<dbReference type="AlphaFoldDB" id="A0A7T5VDB8"/>
<evidence type="ECO:0000259" key="1">
    <source>
        <dbReference type="Pfam" id="PF13391"/>
    </source>
</evidence>
<dbReference type="Proteomes" id="UP000596092">
    <property type="component" value="Chromosome"/>
</dbReference>
<feature type="domain" description="HNH nuclease" evidence="1">
    <location>
        <begin position="198"/>
        <end position="252"/>
    </location>
</feature>
<dbReference type="Pfam" id="PF13391">
    <property type="entry name" value="HNH_2"/>
    <property type="match status" value="1"/>
</dbReference>
<reference evidence="2 3" key="1">
    <citation type="submission" date="2020-05" db="EMBL/GenBank/DDBJ databases">
        <title>Complete genome of Desulfobulbus oligotrophicus.</title>
        <authorList>
            <person name="Podar M."/>
        </authorList>
    </citation>
    <scope>NUCLEOTIDE SEQUENCE [LARGE SCALE GENOMIC DNA]</scope>
    <source>
        <strain evidence="2 3">Prop6</strain>
    </source>
</reference>
<dbReference type="InterPro" id="IPR003615">
    <property type="entry name" value="HNH_nuc"/>
</dbReference>
<keyword evidence="2" id="KW-0540">Nuclease</keyword>
<sequence length="303" mass="34817">MTKAVLTTKVNPTYDDLPEERYHFPGTYLGQIEKAIGDWIIYYEPRRISGDLSSRGGRQSYFATARLLSIERDHIHKNHYYAFVADYLEFDHAVPFKEGHHYYESSLQRKNDGKTNRGAFGRAVRLIPDKEYDLILQAGFTKSLEATVDENQTLPVTPYELGEEMTHYERSIIERIVARPFRDVAFAVSVKEVYQDTCAMTGLKIINGGGRAEVQAAHIQPVSQNGPDSIRNGIALSGTVHWMFDRGLVSIDDDYSILVAMDRLPDTVMRLLNENRRLILPPRTDVRPHRHYLNYHRENIFKG</sequence>
<dbReference type="GO" id="GO:0004519">
    <property type="term" value="F:endonuclease activity"/>
    <property type="evidence" value="ECO:0007669"/>
    <property type="project" value="UniProtKB-KW"/>
</dbReference>
<evidence type="ECO:0000313" key="2">
    <source>
        <dbReference type="EMBL" id="QQG65679.1"/>
    </source>
</evidence>
<dbReference type="RefSeq" id="WP_199261033.1">
    <property type="nucleotide sequence ID" value="NZ_CP054140.1"/>
</dbReference>
<dbReference type="KEGG" id="dog:HP555_07265"/>
<evidence type="ECO:0000313" key="3">
    <source>
        <dbReference type="Proteomes" id="UP000596092"/>
    </source>
</evidence>
<keyword evidence="3" id="KW-1185">Reference proteome</keyword>
<gene>
    <name evidence="2" type="ORF">HP555_07265</name>
</gene>
<dbReference type="EMBL" id="CP054140">
    <property type="protein sequence ID" value="QQG65679.1"/>
    <property type="molecule type" value="Genomic_DNA"/>
</dbReference>
<keyword evidence="2" id="KW-0255">Endonuclease</keyword>